<gene>
    <name evidence="6" type="ORF">A1O9_09899</name>
</gene>
<dbReference type="VEuPathDB" id="FungiDB:A1O9_09899"/>
<keyword evidence="2 5" id="KW-0812">Transmembrane</keyword>
<sequence length="116" mass="13503">MIDFANRSANGIVVTTTPTGLARIRWRYWLIWMILNASFVPLVYFFYPETCGLTLEQIDQIFEADDSGRNSLMQSVKESLRMQQPDFIFRGDYEHQVNENKTPKRDVEVEHVATLA</sequence>
<dbReference type="HOGENOM" id="CLU_2096872_0_0_1"/>
<dbReference type="GO" id="GO:0005351">
    <property type="term" value="F:carbohydrate:proton symporter activity"/>
    <property type="evidence" value="ECO:0007669"/>
    <property type="project" value="TreeGrafter"/>
</dbReference>
<evidence type="ECO:0000256" key="1">
    <source>
        <dbReference type="ARBA" id="ARBA00004141"/>
    </source>
</evidence>
<dbReference type="InterPro" id="IPR050360">
    <property type="entry name" value="MFS_Sugar_Transporters"/>
</dbReference>
<evidence type="ECO:0000256" key="2">
    <source>
        <dbReference type="ARBA" id="ARBA00022692"/>
    </source>
</evidence>
<dbReference type="InterPro" id="IPR036259">
    <property type="entry name" value="MFS_trans_sf"/>
</dbReference>
<reference evidence="6 7" key="1">
    <citation type="submission" date="2013-03" db="EMBL/GenBank/DDBJ databases">
        <title>The Genome Sequence of Exophiala aquamarina CBS 119918.</title>
        <authorList>
            <consortium name="The Broad Institute Genomics Platform"/>
            <person name="Cuomo C."/>
            <person name="de Hoog S."/>
            <person name="Gorbushina A."/>
            <person name="Walker B."/>
            <person name="Young S.K."/>
            <person name="Zeng Q."/>
            <person name="Gargeya S."/>
            <person name="Fitzgerald M."/>
            <person name="Haas B."/>
            <person name="Abouelleil A."/>
            <person name="Allen A.W."/>
            <person name="Alvarado L."/>
            <person name="Arachchi H.M."/>
            <person name="Berlin A.M."/>
            <person name="Chapman S.B."/>
            <person name="Gainer-Dewar J."/>
            <person name="Goldberg J."/>
            <person name="Griggs A."/>
            <person name="Gujja S."/>
            <person name="Hansen M."/>
            <person name="Howarth C."/>
            <person name="Imamovic A."/>
            <person name="Ireland A."/>
            <person name="Larimer J."/>
            <person name="McCowan C."/>
            <person name="Murphy C."/>
            <person name="Pearson M."/>
            <person name="Poon T.W."/>
            <person name="Priest M."/>
            <person name="Roberts A."/>
            <person name="Saif S."/>
            <person name="Shea T."/>
            <person name="Sisk P."/>
            <person name="Sykes S."/>
            <person name="Wortman J."/>
            <person name="Nusbaum C."/>
            <person name="Birren B."/>
        </authorList>
    </citation>
    <scope>NUCLEOTIDE SEQUENCE [LARGE SCALE GENOMIC DNA]</scope>
    <source>
        <strain evidence="6 7">CBS 119918</strain>
    </source>
</reference>
<keyword evidence="4 5" id="KW-0472">Membrane</keyword>
<accession>A0A072P1U9</accession>
<comment type="caution">
    <text evidence="6">The sequence shown here is derived from an EMBL/GenBank/DDBJ whole genome shotgun (WGS) entry which is preliminary data.</text>
</comment>
<protein>
    <recommendedName>
        <fullName evidence="8">Major facilitator superfamily (MFS) profile domain-containing protein</fullName>
    </recommendedName>
</protein>
<evidence type="ECO:0000256" key="3">
    <source>
        <dbReference type="ARBA" id="ARBA00022989"/>
    </source>
</evidence>
<dbReference type="Pfam" id="PF00083">
    <property type="entry name" value="Sugar_tr"/>
    <property type="match status" value="1"/>
</dbReference>
<dbReference type="Gene3D" id="1.20.1250.20">
    <property type="entry name" value="MFS general substrate transporter like domains"/>
    <property type="match status" value="1"/>
</dbReference>
<evidence type="ECO:0000256" key="5">
    <source>
        <dbReference type="SAM" id="Phobius"/>
    </source>
</evidence>
<keyword evidence="7" id="KW-1185">Reference proteome</keyword>
<evidence type="ECO:0000313" key="7">
    <source>
        <dbReference type="Proteomes" id="UP000027920"/>
    </source>
</evidence>
<dbReference type="PANTHER" id="PTHR48022:SF28">
    <property type="entry name" value="MAJOR FACILITATOR SUPERFAMILY (MFS) PROFILE DOMAIN-CONTAINING PROTEIN-RELATED"/>
    <property type="match status" value="1"/>
</dbReference>
<proteinExistence type="predicted"/>
<dbReference type="AlphaFoldDB" id="A0A072P1U9"/>
<keyword evidence="3 5" id="KW-1133">Transmembrane helix</keyword>
<name>A0A072P1U9_9EURO</name>
<dbReference type="RefSeq" id="XP_013256694.1">
    <property type="nucleotide sequence ID" value="XM_013401240.1"/>
</dbReference>
<dbReference type="PANTHER" id="PTHR48022">
    <property type="entry name" value="PLASTIDIC GLUCOSE TRANSPORTER 4"/>
    <property type="match status" value="1"/>
</dbReference>
<dbReference type="OrthoDB" id="6133115at2759"/>
<dbReference type="InterPro" id="IPR005828">
    <property type="entry name" value="MFS_sugar_transport-like"/>
</dbReference>
<evidence type="ECO:0008006" key="8">
    <source>
        <dbReference type="Google" id="ProtNLM"/>
    </source>
</evidence>
<evidence type="ECO:0000256" key="4">
    <source>
        <dbReference type="ARBA" id="ARBA00023136"/>
    </source>
</evidence>
<feature type="transmembrane region" description="Helical" evidence="5">
    <location>
        <begin position="28"/>
        <end position="47"/>
    </location>
</feature>
<evidence type="ECO:0000313" key="6">
    <source>
        <dbReference type="EMBL" id="KEF54104.1"/>
    </source>
</evidence>
<dbReference type="Proteomes" id="UP000027920">
    <property type="component" value="Unassembled WGS sequence"/>
</dbReference>
<dbReference type="GO" id="GO:0016020">
    <property type="term" value="C:membrane"/>
    <property type="evidence" value="ECO:0007669"/>
    <property type="project" value="UniProtKB-SubCell"/>
</dbReference>
<comment type="subcellular location">
    <subcellularLocation>
        <location evidence="1">Membrane</location>
        <topology evidence="1">Multi-pass membrane protein</topology>
    </subcellularLocation>
</comment>
<organism evidence="6 7">
    <name type="scientific">Exophiala aquamarina CBS 119918</name>
    <dbReference type="NCBI Taxonomy" id="1182545"/>
    <lineage>
        <taxon>Eukaryota</taxon>
        <taxon>Fungi</taxon>
        <taxon>Dikarya</taxon>
        <taxon>Ascomycota</taxon>
        <taxon>Pezizomycotina</taxon>
        <taxon>Eurotiomycetes</taxon>
        <taxon>Chaetothyriomycetidae</taxon>
        <taxon>Chaetothyriales</taxon>
        <taxon>Herpotrichiellaceae</taxon>
        <taxon>Exophiala</taxon>
    </lineage>
</organism>
<dbReference type="GeneID" id="25284807"/>
<dbReference type="EMBL" id="AMGV01000011">
    <property type="protein sequence ID" value="KEF54104.1"/>
    <property type="molecule type" value="Genomic_DNA"/>
</dbReference>